<evidence type="ECO:0000259" key="2">
    <source>
        <dbReference type="Pfam" id="PF06985"/>
    </source>
</evidence>
<protein>
    <recommendedName>
        <fullName evidence="2">Heterokaryon incompatibility domain-containing protein</fullName>
    </recommendedName>
</protein>
<proteinExistence type="predicted"/>
<gene>
    <name evidence="3" type="ORF">OHC33_000556</name>
</gene>
<name>A0AAN8EMU0_9EURO</name>
<dbReference type="PANTHER" id="PTHR24148">
    <property type="entry name" value="ANKYRIN REPEAT DOMAIN-CONTAINING PROTEIN 39 HOMOLOG-RELATED"/>
    <property type="match status" value="1"/>
</dbReference>
<reference evidence="3 4" key="1">
    <citation type="submission" date="2022-12" db="EMBL/GenBank/DDBJ databases">
        <title>Genomic features and morphological characterization of a novel Knufia sp. strain isolated from spacecraft assembly facility.</title>
        <authorList>
            <person name="Teixeira M."/>
            <person name="Chander A.M."/>
            <person name="Stajich J.E."/>
            <person name="Venkateswaran K."/>
        </authorList>
    </citation>
    <scope>NUCLEOTIDE SEQUENCE [LARGE SCALE GENOMIC DNA]</scope>
    <source>
        <strain evidence="3 4">FJI-L2-BK-P2</strain>
    </source>
</reference>
<accession>A0AAN8EMU0</accession>
<evidence type="ECO:0000313" key="4">
    <source>
        <dbReference type="Proteomes" id="UP001316803"/>
    </source>
</evidence>
<feature type="region of interest" description="Disordered" evidence="1">
    <location>
        <begin position="1"/>
        <end position="35"/>
    </location>
</feature>
<dbReference type="EMBL" id="JAKLMC020000001">
    <property type="protein sequence ID" value="KAK5958713.1"/>
    <property type="molecule type" value="Genomic_DNA"/>
</dbReference>
<dbReference type="PANTHER" id="PTHR24148:SF73">
    <property type="entry name" value="HET DOMAIN PROTEIN (AFU_ORTHOLOGUE AFUA_8G01020)"/>
    <property type="match status" value="1"/>
</dbReference>
<dbReference type="InterPro" id="IPR052895">
    <property type="entry name" value="HetReg/Transcr_Mod"/>
</dbReference>
<dbReference type="Proteomes" id="UP001316803">
    <property type="component" value="Unassembled WGS sequence"/>
</dbReference>
<comment type="caution">
    <text evidence="3">The sequence shown here is derived from an EMBL/GenBank/DDBJ whole genome shotgun (WGS) entry which is preliminary data.</text>
</comment>
<evidence type="ECO:0000313" key="3">
    <source>
        <dbReference type="EMBL" id="KAK5958713.1"/>
    </source>
</evidence>
<organism evidence="3 4">
    <name type="scientific">Knufia fluminis</name>
    <dbReference type="NCBI Taxonomy" id="191047"/>
    <lineage>
        <taxon>Eukaryota</taxon>
        <taxon>Fungi</taxon>
        <taxon>Dikarya</taxon>
        <taxon>Ascomycota</taxon>
        <taxon>Pezizomycotina</taxon>
        <taxon>Eurotiomycetes</taxon>
        <taxon>Chaetothyriomycetidae</taxon>
        <taxon>Chaetothyriales</taxon>
        <taxon>Trichomeriaceae</taxon>
        <taxon>Knufia</taxon>
    </lineage>
</organism>
<dbReference type="InterPro" id="IPR010730">
    <property type="entry name" value="HET"/>
</dbReference>
<dbReference type="Pfam" id="PF26639">
    <property type="entry name" value="Het-6_barrel"/>
    <property type="match status" value="1"/>
</dbReference>
<keyword evidence="4" id="KW-1185">Reference proteome</keyword>
<evidence type="ECO:0000256" key="1">
    <source>
        <dbReference type="SAM" id="MobiDB-lite"/>
    </source>
</evidence>
<dbReference type="AlphaFoldDB" id="A0AAN8EMU0"/>
<sequence length="843" mass="94195">MPIVSTHGKAPSDTPVTTDKARTDRQLDGPSVQVPEIPNDLELQIAMDELATNGSSEALKIMLAKQAGVDPRTVLLRSTPWNVDSASGGQLSFIGKLDSLEDAGRETSELLGSEPQTKSVNIDLIAEVERCEPYGYQPLDSSKQEIRLLKLNETEALGHYNHLTTRTFSVNDAPSYHCLSYVWGDPDRFIPLNCDGKYIMVTQNLYHGISLSFSRYPEIYLWADGLCINQDDLEERAQQVRLMGRIYSGCSRVLAIPGHHKYQHVAQNEVTVDDESSVPSSPSTPTPDEEILLEVVSAPTAQHLDMTTVRPAISLMNLLTRAWTTRVDDGAISAGKWEMYGIPDPKLEEGRSIWSNTFSFWEEDWLWRTWVLPECVLSHKVIIFYGEYVVSLDALMEFWDAAHRHMPPKALRHGHMADVFNRILHTTPATTISTLRSRRSGRQSGGGEETQNLTTVPAHAEGRQVATDLLTLLALSRNNFVTDPRDKIYAMLGLATDDVARSIPQSYHESNTTMKTFSDAARSFIADGRGYELLEHAGVHHKIPGLPSWVPDWTHQSRSKLKTHLYQCTTSSGPSISLSKSDPNKVTVRGAAPKRIIAVGPAWRYYSSGDDELDIHSQPFMPMRTKSDDIMKLPPFSDEDARCFILQMATNLADAAKCKDVYGEDLNQAIARTLCADISWSGERLSDSPAALEAFQKAFHAFQTFYAQGPEPDQLPLEPGSKLRVHNSGIFDWILECSEEEADRFMCELWPFAMALQEAQRGRRFAILKNGSLATVPWDAEVDDLVMLIEGARVPFVVKAQDKAHKQDDPMSFELIGDCYVHGLMDGARAQQGSFKWRDVTLR</sequence>
<dbReference type="Pfam" id="PF06985">
    <property type="entry name" value="HET"/>
    <property type="match status" value="1"/>
</dbReference>
<feature type="domain" description="Heterokaryon incompatibility" evidence="2">
    <location>
        <begin position="176"/>
        <end position="324"/>
    </location>
</feature>
<feature type="region of interest" description="Disordered" evidence="1">
    <location>
        <begin position="434"/>
        <end position="455"/>
    </location>
</feature>